<dbReference type="EMBL" id="JAOPHQ010001991">
    <property type="protein sequence ID" value="KAK0148968.1"/>
    <property type="molecule type" value="Genomic_DNA"/>
</dbReference>
<comment type="caution">
    <text evidence="1">The sequence shown here is derived from an EMBL/GenBank/DDBJ whole genome shotgun (WGS) entry which is preliminary data.</text>
</comment>
<name>A0AA47P657_MERPO</name>
<dbReference type="Proteomes" id="UP001174136">
    <property type="component" value="Unassembled WGS sequence"/>
</dbReference>
<proteinExistence type="predicted"/>
<sequence>MPFVPDECIAEMNSISLQRGTSSKQIKDINLDSVWYGNCSIADRKALQRVVKLPSLSPGPPLPTTEAVHSKRCLRRARSIAKDSSHPGHKLFTLLPSGRRYRSLRSRTSRFRNSFFPSAVTLLNSAQR</sequence>
<protein>
    <submittedName>
        <fullName evidence="1">Uncharacterized protein</fullName>
    </submittedName>
</protein>
<gene>
    <name evidence="1" type="ORF">N1851_010652</name>
</gene>
<dbReference type="AlphaFoldDB" id="A0AA47P657"/>
<evidence type="ECO:0000313" key="1">
    <source>
        <dbReference type="EMBL" id="KAK0148968.1"/>
    </source>
</evidence>
<keyword evidence="2" id="KW-1185">Reference proteome</keyword>
<organism evidence="1 2">
    <name type="scientific">Merluccius polli</name>
    <name type="common">Benguela hake</name>
    <name type="synonym">Merluccius cadenati</name>
    <dbReference type="NCBI Taxonomy" id="89951"/>
    <lineage>
        <taxon>Eukaryota</taxon>
        <taxon>Metazoa</taxon>
        <taxon>Chordata</taxon>
        <taxon>Craniata</taxon>
        <taxon>Vertebrata</taxon>
        <taxon>Euteleostomi</taxon>
        <taxon>Actinopterygii</taxon>
        <taxon>Neopterygii</taxon>
        <taxon>Teleostei</taxon>
        <taxon>Neoteleostei</taxon>
        <taxon>Acanthomorphata</taxon>
        <taxon>Zeiogadaria</taxon>
        <taxon>Gadariae</taxon>
        <taxon>Gadiformes</taxon>
        <taxon>Gadoidei</taxon>
        <taxon>Merlucciidae</taxon>
        <taxon>Merluccius</taxon>
    </lineage>
</organism>
<accession>A0AA47P657</accession>
<evidence type="ECO:0000313" key="2">
    <source>
        <dbReference type="Proteomes" id="UP001174136"/>
    </source>
</evidence>
<reference evidence="1" key="1">
    <citation type="journal article" date="2023" name="Front. Mar. Sci.">
        <title>A new Merluccius polli reference genome to investigate the effects of global change in West African waters.</title>
        <authorList>
            <person name="Mateo J.L."/>
            <person name="Blanco-Fernandez C."/>
            <person name="Garcia-Vazquez E."/>
            <person name="Machado-Schiaffino G."/>
        </authorList>
    </citation>
    <scope>NUCLEOTIDE SEQUENCE</scope>
    <source>
        <strain evidence="1">C29</strain>
        <tissue evidence="1">Fin</tissue>
    </source>
</reference>